<proteinExistence type="predicted"/>
<dbReference type="InterPro" id="IPR022242">
    <property type="entry name" value="TNP-like_C"/>
</dbReference>
<accession>A0A7T8QTB9</accession>
<feature type="non-terminal residue" evidence="2">
    <location>
        <position position="1"/>
    </location>
</feature>
<evidence type="ECO:0000313" key="3">
    <source>
        <dbReference type="Proteomes" id="UP000595437"/>
    </source>
</evidence>
<dbReference type="EMBL" id="CP045893">
    <property type="protein sequence ID" value="QQP54304.1"/>
    <property type="molecule type" value="Genomic_DNA"/>
</dbReference>
<evidence type="ECO:0000313" key="2">
    <source>
        <dbReference type="EMBL" id="QQP54304.1"/>
    </source>
</evidence>
<gene>
    <name evidence="2" type="ORF">FKW44_007098</name>
</gene>
<reference evidence="3" key="1">
    <citation type="submission" date="2021-01" db="EMBL/GenBank/DDBJ databases">
        <title>Caligus Genome Assembly.</title>
        <authorList>
            <person name="Gallardo-Escarate C."/>
        </authorList>
    </citation>
    <scope>NUCLEOTIDE SEQUENCE [LARGE SCALE GENOMIC DNA]</scope>
</reference>
<name>A0A7T8QTB9_CALRO</name>
<evidence type="ECO:0000259" key="1">
    <source>
        <dbReference type="Pfam" id="PF12596"/>
    </source>
</evidence>
<dbReference type="OrthoDB" id="6757204at2759"/>
<dbReference type="Pfam" id="PF12596">
    <property type="entry name" value="Tnp_P_element_C"/>
    <property type="match status" value="1"/>
</dbReference>
<keyword evidence="3" id="KW-1185">Reference proteome</keyword>
<feature type="domain" description="Transposable element P transposase-like C-terminal" evidence="1">
    <location>
        <begin position="12"/>
        <end position="39"/>
    </location>
</feature>
<dbReference type="Proteomes" id="UP000595437">
    <property type="component" value="Chromosome 4"/>
</dbReference>
<protein>
    <recommendedName>
        <fullName evidence="1">Transposable element P transposase-like C-terminal domain-containing protein</fullName>
    </recommendedName>
</protein>
<sequence>GKHRKNSNGWSNEGLSYIAGYLARKLKDLHPNLGKQTSNIEGFEETQSPLIELLPPLHPIFEFCHFLENNFQFFQNSHQDAIDKDPMFF</sequence>
<dbReference type="AlphaFoldDB" id="A0A7T8QTB9"/>
<organism evidence="2 3">
    <name type="scientific">Caligus rogercresseyi</name>
    <name type="common">Sea louse</name>
    <dbReference type="NCBI Taxonomy" id="217165"/>
    <lineage>
        <taxon>Eukaryota</taxon>
        <taxon>Metazoa</taxon>
        <taxon>Ecdysozoa</taxon>
        <taxon>Arthropoda</taxon>
        <taxon>Crustacea</taxon>
        <taxon>Multicrustacea</taxon>
        <taxon>Hexanauplia</taxon>
        <taxon>Copepoda</taxon>
        <taxon>Siphonostomatoida</taxon>
        <taxon>Caligidae</taxon>
        <taxon>Caligus</taxon>
    </lineage>
</organism>